<evidence type="ECO:0000256" key="4">
    <source>
        <dbReference type="SAM" id="Phobius"/>
    </source>
</evidence>
<dbReference type="Gramene" id="OMERI03G02440.1">
    <property type="protein sequence ID" value="OMERI03G02440.1"/>
    <property type="gene ID" value="OMERI03G02440"/>
</dbReference>
<reference evidence="5" key="1">
    <citation type="submission" date="2015-04" db="UniProtKB">
        <authorList>
            <consortium name="EnsemblPlants"/>
        </authorList>
    </citation>
    <scope>IDENTIFICATION</scope>
</reference>
<accession>A0A0E0CUQ8</accession>
<proteinExistence type="predicted"/>
<name>A0A0E0CUQ8_9ORYZ</name>
<dbReference type="InterPro" id="IPR030184">
    <property type="entry name" value="WAT1-related"/>
</dbReference>
<keyword evidence="2 4" id="KW-1133">Transmembrane helix</keyword>
<dbReference type="EnsemblPlants" id="OMERI03G02440.1">
    <property type="protein sequence ID" value="OMERI03G02440.1"/>
    <property type="gene ID" value="OMERI03G02440"/>
</dbReference>
<sequence length="108" mass="12110">MVKASMKPYFVAIIVQLIYTGMFVISKAAFNHGMNTYIFIFYRQAVGSLILLPAALLQRLLPDLGVFLVSPGKAPRGILLAFGDIDLKLEYRPCAVFLLYHDESIEIQ</sequence>
<protein>
    <recommendedName>
        <fullName evidence="7">WAT1-related protein</fullName>
    </recommendedName>
</protein>
<evidence type="ECO:0000256" key="1">
    <source>
        <dbReference type="ARBA" id="ARBA00022692"/>
    </source>
</evidence>
<reference evidence="5" key="2">
    <citation type="submission" date="2018-05" db="EMBL/GenBank/DDBJ databases">
        <title>OmerRS3 (Oryza meridionalis Reference Sequence Version 3).</title>
        <authorList>
            <person name="Zhang J."/>
            <person name="Kudrna D."/>
            <person name="Lee S."/>
            <person name="Talag J."/>
            <person name="Welchert J."/>
            <person name="Wing R.A."/>
        </authorList>
    </citation>
    <scope>NUCLEOTIDE SEQUENCE [LARGE SCALE GENOMIC DNA]</scope>
    <source>
        <strain evidence="5">cv. OR44</strain>
    </source>
</reference>
<dbReference type="AlphaFoldDB" id="A0A0E0CUQ8"/>
<dbReference type="HOGENOM" id="CLU_2201175_0_0_1"/>
<dbReference type="GO" id="GO:0022857">
    <property type="term" value="F:transmembrane transporter activity"/>
    <property type="evidence" value="ECO:0007669"/>
    <property type="project" value="InterPro"/>
</dbReference>
<keyword evidence="1 4" id="KW-0812">Transmembrane</keyword>
<dbReference type="PANTHER" id="PTHR31218">
    <property type="entry name" value="WAT1-RELATED PROTEIN"/>
    <property type="match status" value="1"/>
</dbReference>
<evidence type="ECO:0000313" key="6">
    <source>
        <dbReference type="Proteomes" id="UP000008021"/>
    </source>
</evidence>
<dbReference type="STRING" id="40149.A0A0E0CUQ8"/>
<organism evidence="5">
    <name type="scientific">Oryza meridionalis</name>
    <dbReference type="NCBI Taxonomy" id="40149"/>
    <lineage>
        <taxon>Eukaryota</taxon>
        <taxon>Viridiplantae</taxon>
        <taxon>Streptophyta</taxon>
        <taxon>Embryophyta</taxon>
        <taxon>Tracheophyta</taxon>
        <taxon>Spermatophyta</taxon>
        <taxon>Magnoliopsida</taxon>
        <taxon>Liliopsida</taxon>
        <taxon>Poales</taxon>
        <taxon>Poaceae</taxon>
        <taxon>BOP clade</taxon>
        <taxon>Oryzoideae</taxon>
        <taxon>Oryzeae</taxon>
        <taxon>Oryzinae</taxon>
        <taxon>Oryza</taxon>
    </lineage>
</organism>
<dbReference type="Proteomes" id="UP000008021">
    <property type="component" value="Chromosome 3"/>
</dbReference>
<evidence type="ECO:0000256" key="3">
    <source>
        <dbReference type="ARBA" id="ARBA00023136"/>
    </source>
</evidence>
<feature type="transmembrane region" description="Helical" evidence="4">
    <location>
        <begin position="36"/>
        <end position="57"/>
    </location>
</feature>
<keyword evidence="6" id="KW-1185">Reference proteome</keyword>
<evidence type="ECO:0008006" key="7">
    <source>
        <dbReference type="Google" id="ProtNLM"/>
    </source>
</evidence>
<keyword evidence="3 4" id="KW-0472">Membrane</keyword>
<evidence type="ECO:0000313" key="5">
    <source>
        <dbReference type="EnsemblPlants" id="OMERI03G02440.1"/>
    </source>
</evidence>
<evidence type="ECO:0000256" key="2">
    <source>
        <dbReference type="ARBA" id="ARBA00022989"/>
    </source>
</evidence>
<dbReference type="GO" id="GO:0016020">
    <property type="term" value="C:membrane"/>
    <property type="evidence" value="ECO:0007669"/>
    <property type="project" value="InterPro"/>
</dbReference>
<feature type="transmembrane region" description="Helical" evidence="4">
    <location>
        <begin position="9"/>
        <end position="30"/>
    </location>
</feature>